<sequence length="420" mass="46948">MASILHEFLILDPSLEHLLEESAGDNTDVSVTNNPEYGHCDISLQHQLNDSTEIIASDFIQDLFSESSDYLSVVTPSTDQITSGSTADPIDVNSTQQVAAPASPTTTCSSSEQDDVLSILSQDDGYGSLTDCSASISELIDLADYDALLETLTSSILASDQSSESILGDACYNLSQCTPQSEKDTTDKNTEHMSPETCNKENDVIQNDPGHVSNKPDVSYIEMIANALMKNNNSLLLNNIYEYIMKVYPYYKHTTNSWRTSIRHNLSVNECFTKGKRTKNGRGFFWSVHSACIERFEKGDFDRRKARQQVQHCNRAFSSALDEMTQLTNISQPTIQTFTPQQHNSMLHHAGIRNGLRQPQMMPMVPVQNMPLQPIQYQQCANIIAPTAFIPMSSTPNRSTECVSNYQYHHGYSNSYYGYY</sequence>
<feature type="domain" description="Fork-head" evidence="4">
    <location>
        <begin position="215"/>
        <end position="306"/>
    </location>
</feature>
<feature type="region of interest" description="Disordered" evidence="3">
    <location>
        <begin position="179"/>
        <end position="211"/>
    </location>
</feature>
<evidence type="ECO:0000256" key="3">
    <source>
        <dbReference type="SAM" id="MobiDB-lite"/>
    </source>
</evidence>
<dbReference type="InterPro" id="IPR001766">
    <property type="entry name" value="Fork_head_dom"/>
</dbReference>
<dbReference type="PANTHER" id="PTHR11829:SF142">
    <property type="entry name" value="FORK-HEAD DOMAIN-CONTAINING PROTEIN"/>
    <property type="match status" value="1"/>
</dbReference>
<gene>
    <name evidence="5" type="ORF">LSH36_52g07093</name>
</gene>
<dbReference type="GO" id="GO:0030154">
    <property type="term" value="P:cell differentiation"/>
    <property type="evidence" value="ECO:0007669"/>
    <property type="project" value="TreeGrafter"/>
</dbReference>
<dbReference type="GO" id="GO:0000978">
    <property type="term" value="F:RNA polymerase II cis-regulatory region sequence-specific DNA binding"/>
    <property type="evidence" value="ECO:0007669"/>
    <property type="project" value="TreeGrafter"/>
</dbReference>
<accession>A0AAD9K5S5</accession>
<dbReference type="GO" id="GO:0005634">
    <property type="term" value="C:nucleus"/>
    <property type="evidence" value="ECO:0007669"/>
    <property type="project" value="UniProtKB-SubCell"/>
</dbReference>
<dbReference type="Gene3D" id="1.10.10.10">
    <property type="entry name" value="Winged helix-like DNA-binding domain superfamily/Winged helix DNA-binding domain"/>
    <property type="match status" value="1"/>
</dbReference>
<dbReference type="InterPro" id="IPR036388">
    <property type="entry name" value="WH-like_DNA-bd_sf"/>
</dbReference>
<evidence type="ECO:0000256" key="1">
    <source>
        <dbReference type="ARBA" id="ARBA00023125"/>
    </source>
</evidence>
<evidence type="ECO:0000256" key="2">
    <source>
        <dbReference type="PROSITE-ProRule" id="PRU00089"/>
    </source>
</evidence>
<dbReference type="EMBL" id="JAODUP010000052">
    <property type="protein sequence ID" value="KAK2165314.1"/>
    <property type="molecule type" value="Genomic_DNA"/>
</dbReference>
<keyword evidence="1 2" id="KW-0238">DNA-binding</keyword>
<dbReference type="PANTHER" id="PTHR11829">
    <property type="entry name" value="FORKHEAD BOX PROTEIN"/>
    <property type="match status" value="1"/>
</dbReference>
<dbReference type="SUPFAM" id="SSF46785">
    <property type="entry name" value="Winged helix' DNA-binding domain"/>
    <property type="match status" value="1"/>
</dbReference>
<dbReference type="InterPro" id="IPR050211">
    <property type="entry name" value="FOX_domain-containing"/>
</dbReference>
<evidence type="ECO:0000313" key="5">
    <source>
        <dbReference type="EMBL" id="KAK2165314.1"/>
    </source>
</evidence>
<protein>
    <recommendedName>
        <fullName evidence="4">Fork-head domain-containing protein</fullName>
    </recommendedName>
</protein>
<feature type="compositionally biased region" description="Basic and acidic residues" evidence="3">
    <location>
        <begin position="181"/>
        <end position="203"/>
    </location>
</feature>
<dbReference type="GO" id="GO:0009653">
    <property type="term" value="P:anatomical structure morphogenesis"/>
    <property type="evidence" value="ECO:0007669"/>
    <property type="project" value="TreeGrafter"/>
</dbReference>
<dbReference type="PRINTS" id="PR00053">
    <property type="entry name" value="FORKHEAD"/>
</dbReference>
<keyword evidence="2" id="KW-0539">Nucleus</keyword>
<proteinExistence type="predicted"/>
<comment type="subcellular location">
    <subcellularLocation>
        <location evidence="2">Nucleus</location>
    </subcellularLocation>
</comment>
<feature type="DNA-binding region" description="Fork-head" evidence="2">
    <location>
        <begin position="215"/>
        <end position="306"/>
    </location>
</feature>
<evidence type="ECO:0000313" key="6">
    <source>
        <dbReference type="Proteomes" id="UP001208570"/>
    </source>
</evidence>
<dbReference type="Pfam" id="PF00250">
    <property type="entry name" value="Forkhead"/>
    <property type="match status" value="1"/>
</dbReference>
<dbReference type="PROSITE" id="PS50039">
    <property type="entry name" value="FORK_HEAD_3"/>
    <property type="match status" value="1"/>
</dbReference>
<name>A0AAD9K5S5_9ANNE</name>
<reference evidence="5" key="1">
    <citation type="journal article" date="2023" name="Mol. Biol. Evol.">
        <title>Third-Generation Sequencing Reveals the Adaptive Role of the Epigenome in Three Deep-Sea Polychaetes.</title>
        <authorList>
            <person name="Perez M."/>
            <person name="Aroh O."/>
            <person name="Sun Y."/>
            <person name="Lan Y."/>
            <person name="Juniper S.K."/>
            <person name="Young C.R."/>
            <person name="Angers B."/>
            <person name="Qian P.Y."/>
        </authorList>
    </citation>
    <scope>NUCLEOTIDE SEQUENCE</scope>
    <source>
        <strain evidence="5">P08H-3</strain>
    </source>
</reference>
<dbReference type="SMART" id="SM00339">
    <property type="entry name" value="FH"/>
    <property type="match status" value="1"/>
</dbReference>
<dbReference type="GO" id="GO:0000981">
    <property type="term" value="F:DNA-binding transcription factor activity, RNA polymerase II-specific"/>
    <property type="evidence" value="ECO:0007669"/>
    <property type="project" value="TreeGrafter"/>
</dbReference>
<dbReference type="AlphaFoldDB" id="A0AAD9K5S5"/>
<dbReference type="Proteomes" id="UP001208570">
    <property type="component" value="Unassembled WGS sequence"/>
</dbReference>
<comment type="caution">
    <text evidence="5">The sequence shown here is derived from an EMBL/GenBank/DDBJ whole genome shotgun (WGS) entry which is preliminary data.</text>
</comment>
<dbReference type="InterPro" id="IPR036390">
    <property type="entry name" value="WH_DNA-bd_sf"/>
</dbReference>
<organism evidence="5 6">
    <name type="scientific">Paralvinella palmiformis</name>
    <dbReference type="NCBI Taxonomy" id="53620"/>
    <lineage>
        <taxon>Eukaryota</taxon>
        <taxon>Metazoa</taxon>
        <taxon>Spiralia</taxon>
        <taxon>Lophotrochozoa</taxon>
        <taxon>Annelida</taxon>
        <taxon>Polychaeta</taxon>
        <taxon>Sedentaria</taxon>
        <taxon>Canalipalpata</taxon>
        <taxon>Terebellida</taxon>
        <taxon>Terebelliformia</taxon>
        <taxon>Alvinellidae</taxon>
        <taxon>Paralvinella</taxon>
    </lineage>
</organism>
<keyword evidence="6" id="KW-1185">Reference proteome</keyword>
<evidence type="ECO:0000259" key="4">
    <source>
        <dbReference type="PROSITE" id="PS50039"/>
    </source>
</evidence>